<gene>
    <name evidence="2" type="ORF">IFM60648_04726</name>
</gene>
<dbReference type="EMBL" id="BLKI01000023">
    <property type="protein sequence ID" value="GFF76531.1"/>
    <property type="molecule type" value="Genomic_DNA"/>
</dbReference>
<dbReference type="Proteomes" id="UP000465220">
    <property type="component" value="Unassembled WGS sequence"/>
</dbReference>
<evidence type="ECO:0000313" key="2">
    <source>
        <dbReference type="EMBL" id="GFF76531.1"/>
    </source>
</evidence>
<evidence type="ECO:0000313" key="3">
    <source>
        <dbReference type="Proteomes" id="UP000465220"/>
    </source>
</evidence>
<sequence>MHLSTCRGGNATLTLLIATFVQQSIRLCELRRTKPNTKQNNTQQNPNKPSESSSAPRPNVHRPNNGGLGLCFDPRLSPIESFSGTSLRPGCLDAQQKAVESSLRLTVRGQPVKARTVRGEYTE</sequence>
<name>A0ABQ1A937_ASPLE</name>
<accession>A0ABQ1A937</accession>
<proteinExistence type="predicted"/>
<keyword evidence="3" id="KW-1185">Reference proteome</keyword>
<feature type="region of interest" description="Disordered" evidence="1">
    <location>
        <begin position="31"/>
        <end position="72"/>
    </location>
</feature>
<reference evidence="2 3" key="1">
    <citation type="submission" date="2020-01" db="EMBL/GenBank/DDBJ databases">
        <title>Draft genome sequence of Aspergillus lentulus IFM 60648.</title>
        <authorList>
            <person name="Takahashi H."/>
            <person name="Yaguchi T."/>
        </authorList>
    </citation>
    <scope>NUCLEOTIDE SEQUENCE [LARGE SCALE GENOMIC DNA]</scope>
    <source>
        <strain evidence="2 3">IFM 60648</strain>
    </source>
</reference>
<organism evidence="2 3">
    <name type="scientific">Aspergillus lentulus</name>
    <dbReference type="NCBI Taxonomy" id="293939"/>
    <lineage>
        <taxon>Eukaryota</taxon>
        <taxon>Fungi</taxon>
        <taxon>Dikarya</taxon>
        <taxon>Ascomycota</taxon>
        <taxon>Pezizomycotina</taxon>
        <taxon>Eurotiomycetes</taxon>
        <taxon>Eurotiomycetidae</taxon>
        <taxon>Eurotiales</taxon>
        <taxon>Aspergillaceae</taxon>
        <taxon>Aspergillus</taxon>
        <taxon>Aspergillus subgen. Fumigati</taxon>
    </lineage>
</organism>
<feature type="compositionally biased region" description="Low complexity" evidence="1">
    <location>
        <begin position="36"/>
        <end position="49"/>
    </location>
</feature>
<protein>
    <submittedName>
        <fullName evidence="2">Uncharacterized protein</fullName>
    </submittedName>
</protein>
<comment type="caution">
    <text evidence="2">The sequence shown here is derived from an EMBL/GenBank/DDBJ whole genome shotgun (WGS) entry which is preliminary data.</text>
</comment>
<evidence type="ECO:0000256" key="1">
    <source>
        <dbReference type="SAM" id="MobiDB-lite"/>
    </source>
</evidence>